<organism evidence="1 2">
    <name type="scientific">Helicobacter bilis</name>
    <dbReference type="NCBI Taxonomy" id="37372"/>
    <lineage>
        <taxon>Bacteria</taxon>
        <taxon>Pseudomonadati</taxon>
        <taxon>Campylobacterota</taxon>
        <taxon>Epsilonproteobacteria</taxon>
        <taxon>Campylobacterales</taxon>
        <taxon>Helicobacteraceae</taxon>
        <taxon>Helicobacter</taxon>
    </lineage>
</organism>
<dbReference type="RefSeq" id="WP_034564114.1">
    <property type="nucleotide sequence ID" value="NZ_CAMCCI010000162.1"/>
</dbReference>
<accession>A0A4U8UB44</accession>
<dbReference type="EMBL" id="JRPJ02000001">
    <property type="protein sequence ID" value="TLE12186.1"/>
    <property type="molecule type" value="Genomic_DNA"/>
</dbReference>
<dbReference type="Proteomes" id="UP000029857">
    <property type="component" value="Unassembled WGS sequence"/>
</dbReference>
<comment type="caution">
    <text evidence="1">The sequence shown here is derived from an EMBL/GenBank/DDBJ whole genome shotgun (WGS) entry which is preliminary data.</text>
</comment>
<protein>
    <recommendedName>
        <fullName evidence="3">Lipoprotein</fullName>
    </recommendedName>
</protein>
<evidence type="ECO:0000313" key="2">
    <source>
        <dbReference type="Proteomes" id="UP000029857"/>
    </source>
</evidence>
<reference evidence="1 2" key="1">
    <citation type="journal article" date="2014" name="Genome Announc.">
        <title>Draft genome sequences of eight enterohepatic helicobacter species isolated from both laboratory and wild rodents.</title>
        <authorList>
            <person name="Sheh A."/>
            <person name="Shen Z."/>
            <person name="Fox J.G."/>
        </authorList>
    </citation>
    <scope>NUCLEOTIDE SEQUENCE [LARGE SCALE GENOMIC DNA]</scope>
    <source>
        <strain evidence="1 2">ATCC 49320</strain>
    </source>
</reference>
<proteinExistence type="predicted"/>
<dbReference type="PROSITE" id="PS51257">
    <property type="entry name" value="PROKAR_LIPOPROTEIN"/>
    <property type="match status" value="1"/>
</dbReference>
<evidence type="ECO:0008006" key="3">
    <source>
        <dbReference type="Google" id="ProtNLM"/>
    </source>
</evidence>
<sequence length="187" mass="22084">MITKNLHCILFLSVLFFSACMQHPKYDPKKDYSFKASDTDTTFSNPPKGKTRLYFYRESAFQGSLIRYNISTHYGKFNVNKPFLKDYEFAFFSTPGFAYYVDIDTKDSITLYAKTESPHTFSFMPKEDSIYCFMTGFTMGFFVGRPYFVLVDMPTCKKQVAKLIKKDSKQYWERYKKDFIKKRAKSK</sequence>
<gene>
    <name evidence="1" type="ORF">LS79_000255</name>
</gene>
<name>A0A4U8UB44_9HELI</name>
<evidence type="ECO:0000313" key="1">
    <source>
        <dbReference type="EMBL" id="TLE12186.1"/>
    </source>
</evidence>
<dbReference type="AlphaFoldDB" id="A0A4U8UB44"/>